<dbReference type="EMBL" id="QPMM01000012">
    <property type="protein sequence ID" value="RFS19695.1"/>
    <property type="molecule type" value="Genomic_DNA"/>
</dbReference>
<accession>A0A3E1Y4S0</accession>
<organism evidence="1 2">
    <name type="scientific">Chitinophaga silvatica</name>
    <dbReference type="NCBI Taxonomy" id="2282649"/>
    <lineage>
        <taxon>Bacteria</taxon>
        <taxon>Pseudomonadati</taxon>
        <taxon>Bacteroidota</taxon>
        <taxon>Chitinophagia</taxon>
        <taxon>Chitinophagales</taxon>
        <taxon>Chitinophagaceae</taxon>
        <taxon>Chitinophaga</taxon>
    </lineage>
</organism>
<comment type="caution">
    <text evidence="1">The sequence shown here is derived from an EMBL/GenBank/DDBJ whole genome shotgun (WGS) entry which is preliminary data.</text>
</comment>
<dbReference type="AlphaFoldDB" id="A0A3E1Y4S0"/>
<evidence type="ECO:0000313" key="1">
    <source>
        <dbReference type="EMBL" id="RFS19695.1"/>
    </source>
</evidence>
<evidence type="ECO:0000313" key="2">
    <source>
        <dbReference type="Proteomes" id="UP000260644"/>
    </source>
</evidence>
<reference evidence="1 2" key="1">
    <citation type="submission" date="2018-07" db="EMBL/GenBank/DDBJ databases">
        <title>Chitinophaga K2CV101002-2 sp. nov., isolated from a monsoon evergreen broad-leaved forest soil.</title>
        <authorList>
            <person name="Lv Y."/>
        </authorList>
    </citation>
    <scope>NUCLEOTIDE SEQUENCE [LARGE SCALE GENOMIC DNA]</scope>
    <source>
        <strain evidence="1 2">GDMCC 1.1288</strain>
    </source>
</reference>
<gene>
    <name evidence="1" type="ORF">DVR12_21565</name>
</gene>
<dbReference type="Proteomes" id="UP000260644">
    <property type="component" value="Unassembled WGS sequence"/>
</dbReference>
<name>A0A3E1Y4S0_9BACT</name>
<protein>
    <submittedName>
        <fullName evidence="1">Uncharacterized protein</fullName>
    </submittedName>
</protein>
<keyword evidence="2" id="KW-1185">Reference proteome</keyword>
<sequence length="62" mass="7396">MLVGGRFSLSFNDLFTYLKKDYIYIFPQIGILIKGIYLWNNVIATVTKYSSKFIKLWHCYYS</sequence>
<proteinExistence type="predicted"/>